<sequence length="706" mass="80587">MTGQNYELLTIDVWDTLLRRRCHPDSVKLQVCRYVALNYTQYLLPENRDSWTLLRLRQQAEKELGDDSRQQGMDDEYRHLDVYRRWLALAGLEPFPLGSDALEQLLLTLEQVEISQEKFVSYPDPTIAGTLTHSSAARRCFLSDFYLPATAVRALLAHHGIVHLAAEGVVSCEVGLNKRSGRLYQYLHQQFGVSPDQHLHVGDNPDADVRAAKKTGVAAIHFQPEEEHQRRRQREADFEARLPWRAPCGHPLDVPIRSRRIGGARPQALQAAIQDLLTAPLPSEWEQEVYNYGRKCSLLLVGFVVGIMERAVADQVEKLYFFTREGELFMEIYHRLTESDLLGFPPPPAQLLQVSRIATFAGSLRELSTGELMRLWNQYSIQPLHALLKSLGMESAAFAEQAVRHGLELQQPIRYPWQDERVKAFLDDPEVRAEMESHLNVKRAQLSAYLESAGLLDTAGRVGIVDIGWRGTIQDNLAHALPSVELRGYYLGLNHFLNIQPENVRKEAFGPNLNGDEAHGHLLDFVAPVEMLCNSPYGSVIGYEIGKDSVRVHRHVDEGENQIYEACVRHFQAGVLDSVSFWADFLRTHAYSSDELRPMALDIWSEIIQRPPPFLAQAYFQLNHNETFGTGGFSNKQRMLTSGEVLKAFISRKHREKLHQFLMENGWVSGLLVCPDVDSNFRWVLGWFLRALSIRRWIRRRFSPSL</sequence>
<dbReference type="EMBL" id="CP001798">
    <property type="protein sequence ID" value="ADE16649.1"/>
    <property type="molecule type" value="Genomic_DNA"/>
</dbReference>
<dbReference type="Gene3D" id="3.40.50.1000">
    <property type="entry name" value="HAD superfamily/HAD-like"/>
    <property type="match status" value="1"/>
</dbReference>
<organism evidence="1 2">
    <name type="scientific">Nitrosococcus halophilus (strain Nc4)</name>
    <dbReference type="NCBI Taxonomy" id="472759"/>
    <lineage>
        <taxon>Bacteria</taxon>
        <taxon>Pseudomonadati</taxon>
        <taxon>Pseudomonadota</taxon>
        <taxon>Gammaproteobacteria</taxon>
        <taxon>Chromatiales</taxon>
        <taxon>Chromatiaceae</taxon>
        <taxon>Nitrosococcus</taxon>
    </lineage>
</organism>
<protein>
    <submittedName>
        <fullName evidence="1">Haloacid dehalogenase domain protein hydrolase</fullName>
    </submittedName>
</protein>
<dbReference type="GO" id="GO:0016787">
    <property type="term" value="F:hydrolase activity"/>
    <property type="evidence" value="ECO:0007669"/>
    <property type="project" value="UniProtKB-KW"/>
</dbReference>
<dbReference type="STRING" id="472759.Nhal_3626"/>
<dbReference type="Proteomes" id="UP000001844">
    <property type="component" value="Chromosome"/>
</dbReference>
<keyword evidence="2" id="KW-1185">Reference proteome</keyword>
<dbReference type="KEGG" id="nhl:Nhal_3626"/>
<dbReference type="OrthoDB" id="9816564at2"/>
<accession>D5C261</accession>
<dbReference type="RefSeq" id="WP_013034498.1">
    <property type="nucleotide sequence ID" value="NC_013960.1"/>
</dbReference>
<name>D5C261_NITHN</name>
<dbReference type="Gene3D" id="1.10.150.400">
    <property type="match status" value="1"/>
</dbReference>
<reference evidence="2" key="1">
    <citation type="submission" date="2010-04" db="EMBL/GenBank/DDBJ databases">
        <title>Complete genome sequence of Nitrosococcus halophilus Nc4, a salt-adapted, aerobic obligate ammonia-oxidizing sulfur purple bacterium.</title>
        <authorList>
            <consortium name="US DOE Joint Genome Institute"/>
            <person name="Campbell M.A."/>
            <person name="Malfatti S.A."/>
            <person name="Chain P.S.G."/>
            <person name="Heidelberg J.F."/>
            <person name="Ward B.B."/>
            <person name="Klotz M.G."/>
        </authorList>
    </citation>
    <scope>NUCLEOTIDE SEQUENCE [LARGE SCALE GENOMIC DNA]</scope>
    <source>
        <strain evidence="2">Nc4</strain>
    </source>
</reference>
<dbReference type="AlphaFoldDB" id="D5C261"/>
<evidence type="ECO:0000313" key="1">
    <source>
        <dbReference type="EMBL" id="ADE16649.1"/>
    </source>
</evidence>
<proteinExistence type="predicted"/>
<evidence type="ECO:0000313" key="2">
    <source>
        <dbReference type="Proteomes" id="UP000001844"/>
    </source>
</evidence>
<dbReference type="HOGENOM" id="CLU_017953_2_0_6"/>
<dbReference type="SUPFAM" id="SSF56784">
    <property type="entry name" value="HAD-like"/>
    <property type="match status" value="1"/>
</dbReference>
<gene>
    <name evidence="1" type="ordered locus">Nhal_3626</name>
</gene>
<dbReference type="eggNOG" id="COG5610">
    <property type="taxonomic scope" value="Bacteria"/>
</dbReference>
<dbReference type="InterPro" id="IPR036412">
    <property type="entry name" value="HAD-like_sf"/>
</dbReference>
<keyword evidence="1" id="KW-0378">Hydrolase</keyword>
<dbReference type="InterPro" id="IPR023214">
    <property type="entry name" value="HAD_sf"/>
</dbReference>